<dbReference type="Pfam" id="PF01037">
    <property type="entry name" value="AsnC_trans_reg"/>
    <property type="match status" value="1"/>
</dbReference>
<reference evidence="5 6" key="1">
    <citation type="submission" date="2015-05" db="EMBL/GenBank/DDBJ databases">
        <title>Draft genome sequence of Lampropedia sp. CT6, isolated from the microbial mat of a hot water spring, located at Manikaran, India.</title>
        <authorList>
            <person name="Tripathi C."/>
            <person name="Rani P."/>
            <person name="Mahato N.K."/>
            <person name="Lal R."/>
        </authorList>
    </citation>
    <scope>NUCLEOTIDE SEQUENCE [LARGE SCALE GENOMIC DNA]</scope>
    <source>
        <strain evidence="5 6">CT6</strain>
    </source>
</reference>
<organism evidence="5 6">
    <name type="scientific">Lampropedia cohaerens</name>
    <dbReference type="NCBI Taxonomy" id="1610491"/>
    <lineage>
        <taxon>Bacteria</taxon>
        <taxon>Pseudomonadati</taxon>
        <taxon>Pseudomonadota</taxon>
        <taxon>Betaproteobacteria</taxon>
        <taxon>Burkholderiales</taxon>
        <taxon>Comamonadaceae</taxon>
        <taxon>Lampropedia</taxon>
    </lineage>
</organism>
<dbReference type="SUPFAM" id="SSF54909">
    <property type="entry name" value="Dimeric alpha+beta barrel"/>
    <property type="match status" value="1"/>
</dbReference>
<gene>
    <name evidence="5" type="ORF">AAV94_07685</name>
</gene>
<sequence>MNKNFDEIDRQLLALLQDDASLTNVALARRVGVSPATCLRRVQRLRELGVIERQVAIVNPWALAEATGQPPGLMCVVEVSLEQQAAEHLQAFEALAVAQPQVQQCWRVASGPDFVLVVQAPTMAQYQEFAERVFTQHANVRNVKAFFATRRAKFSTAVALPQ</sequence>
<proteinExistence type="predicted"/>
<dbReference type="GO" id="GO:0005829">
    <property type="term" value="C:cytosol"/>
    <property type="evidence" value="ECO:0007669"/>
    <property type="project" value="TreeGrafter"/>
</dbReference>
<dbReference type="OrthoDB" id="9091488at2"/>
<dbReference type="InterPro" id="IPR036388">
    <property type="entry name" value="WH-like_DNA-bd_sf"/>
</dbReference>
<dbReference type="GO" id="GO:0043565">
    <property type="term" value="F:sequence-specific DNA binding"/>
    <property type="evidence" value="ECO:0007669"/>
    <property type="project" value="InterPro"/>
</dbReference>
<dbReference type="PANTHER" id="PTHR30154:SF34">
    <property type="entry name" value="TRANSCRIPTIONAL REGULATOR AZLB"/>
    <property type="match status" value="1"/>
</dbReference>
<dbReference type="PROSITE" id="PS00519">
    <property type="entry name" value="HTH_ASNC_1"/>
    <property type="match status" value="1"/>
</dbReference>
<dbReference type="GO" id="GO:0043200">
    <property type="term" value="P:response to amino acid"/>
    <property type="evidence" value="ECO:0007669"/>
    <property type="project" value="TreeGrafter"/>
</dbReference>
<dbReference type="InterPro" id="IPR011991">
    <property type="entry name" value="ArsR-like_HTH"/>
</dbReference>
<dbReference type="SMART" id="SM00344">
    <property type="entry name" value="HTH_ASNC"/>
    <property type="match status" value="1"/>
</dbReference>
<protein>
    <submittedName>
        <fullName evidence="5">AsnC family transcriptional regulator</fullName>
    </submittedName>
</protein>
<accession>A0A0U1PZW7</accession>
<dbReference type="RefSeq" id="WP_046741729.1">
    <property type="nucleotide sequence ID" value="NZ_LBNQ01000023.1"/>
</dbReference>
<dbReference type="PANTHER" id="PTHR30154">
    <property type="entry name" value="LEUCINE-RESPONSIVE REGULATORY PROTEIN"/>
    <property type="match status" value="1"/>
</dbReference>
<dbReference type="Gene3D" id="1.10.10.10">
    <property type="entry name" value="Winged helix-like DNA-binding domain superfamily/Winged helix DNA-binding domain"/>
    <property type="match status" value="1"/>
</dbReference>
<dbReference type="STRING" id="1610491.AAV94_07685"/>
<dbReference type="InterPro" id="IPR019888">
    <property type="entry name" value="Tscrpt_reg_AsnC-like"/>
</dbReference>
<dbReference type="AlphaFoldDB" id="A0A0U1PZW7"/>
<dbReference type="InterPro" id="IPR019887">
    <property type="entry name" value="Tscrpt_reg_AsnC/Lrp_C"/>
</dbReference>
<comment type="caution">
    <text evidence="5">The sequence shown here is derived from an EMBL/GenBank/DDBJ whole genome shotgun (WGS) entry which is preliminary data.</text>
</comment>
<dbReference type="CDD" id="cd00090">
    <property type="entry name" value="HTH_ARSR"/>
    <property type="match status" value="1"/>
</dbReference>
<dbReference type="Pfam" id="PF13412">
    <property type="entry name" value="HTH_24"/>
    <property type="match status" value="1"/>
</dbReference>
<name>A0A0U1PZW7_9BURK</name>
<feature type="domain" description="HTH asnC-type" evidence="4">
    <location>
        <begin position="5"/>
        <end position="70"/>
    </location>
</feature>
<dbReference type="SUPFAM" id="SSF46785">
    <property type="entry name" value="Winged helix' DNA-binding domain"/>
    <property type="match status" value="1"/>
</dbReference>
<evidence type="ECO:0000256" key="1">
    <source>
        <dbReference type="ARBA" id="ARBA00023015"/>
    </source>
</evidence>
<evidence type="ECO:0000256" key="3">
    <source>
        <dbReference type="ARBA" id="ARBA00023163"/>
    </source>
</evidence>
<dbReference type="InterPro" id="IPR000485">
    <property type="entry name" value="AsnC-type_HTH_dom"/>
</dbReference>
<dbReference type="GO" id="GO:0006355">
    <property type="term" value="P:regulation of DNA-templated transcription"/>
    <property type="evidence" value="ECO:0007669"/>
    <property type="project" value="UniProtKB-ARBA"/>
</dbReference>
<evidence type="ECO:0000256" key="2">
    <source>
        <dbReference type="ARBA" id="ARBA00023125"/>
    </source>
</evidence>
<dbReference type="InterPro" id="IPR019885">
    <property type="entry name" value="Tscrpt_reg_HTH_AsnC-type_CS"/>
</dbReference>
<dbReference type="PATRIC" id="fig|1610491.3.peg.1631"/>
<dbReference type="PROSITE" id="PS50956">
    <property type="entry name" value="HTH_ASNC_2"/>
    <property type="match status" value="1"/>
</dbReference>
<dbReference type="InterPro" id="IPR036390">
    <property type="entry name" value="WH_DNA-bd_sf"/>
</dbReference>
<keyword evidence="2" id="KW-0238">DNA-binding</keyword>
<evidence type="ECO:0000259" key="4">
    <source>
        <dbReference type="PROSITE" id="PS50956"/>
    </source>
</evidence>
<keyword evidence="3" id="KW-0804">Transcription</keyword>
<keyword evidence="6" id="KW-1185">Reference proteome</keyword>
<evidence type="ECO:0000313" key="6">
    <source>
        <dbReference type="Proteomes" id="UP000050580"/>
    </source>
</evidence>
<dbReference type="Gene3D" id="3.30.70.920">
    <property type="match status" value="1"/>
</dbReference>
<dbReference type="InterPro" id="IPR011008">
    <property type="entry name" value="Dimeric_a/b-barrel"/>
</dbReference>
<evidence type="ECO:0000313" key="5">
    <source>
        <dbReference type="EMBL" id="KKW68027.1"/>
    </source>
</evidence>
<dbReference type="PRINTS" id="PR00033">
    <property type="entry name" value="HTHASNC"/>
</dbReference>
<keyword evidence="1" id="KW-0805">Transcription regulation</keyword>
<dbReference type="Proteomes" id="UP000050580">
    <property type="component" value="Unassembled WGS sequence"/>
</dbReference>
<dbReference type="EMBL" id="LBNQ01000023">
    <property type="protein sequence ID" value="KKW68027.1"/>
    <property type="molecule type" value="Genomic_DNA"/>
</dbReference>